<dbReference type="InterPro" id="IPR029032">
    <property type="entry name" value="AhpD-like"/>
</dbReference>
<reference evidence="1" key="1">
    <citation type="submission" date="2020-09" db="EMBL/GenBank/DDBJ databases">
        <authorList>
            <person name="Kim M.K."/>
        </authorList>
    </citation>
    <scope>NUCLEOTIDE SEQUENCE</scope>
    <source>
        <strain evidence="1">BT704</strain>
    </source>
</reference>
<comment type="caution">
    <text evidence="1">The sequence shown here is derived from an EMBL/GenBank/DDBJ whole genome shotgun (WGS) entry which is preliminary data.</text>
</comment>
<gene>
    <name evidence="1" type="ORF">IC230_25075</name>
</gene>
<dbReference type="SUPFAM" id="SSF69118">
    <property type="entry name" value="AhpD-like"/>
    <property type="match status" value="1"/>
</dbReference>
<dbReference type="Gene3D" id="1.20.1290.10">
    <property type="entry name" value="AhpD-like"/>
    <property type="match status" value="1"/>
</dbReference>
<name>A0A927B6B8_9BACT</name>
<evidence type="ECO:0000313" key="2">
    <source>
        <dbReference type="Proteomes" id="UP000653797"/>
    </source>
</evidence>
<keyword evidence="2" id="KW-1185">Reference proteome</keyword>
<organism evidence="1 2">
    <name type="scientific">Spirosoma validum</name>
    <dbReference type="NCBI Taxonomy" id="2771355"/>
    <lineage>
        <taxon>Bacteria</taxon>
        <taxon>Pseudomonadati</taxon>
        <taxon>Bacteroidota</taxon>
        <taxon>Cytophagia</taxon>
        <taxon>Cytophagales</taxon>
        <taxon>Cytophagaceae</taxon>
        <taxon>Spirosoma</taxon>
    </lineage>
</organism>
<sequence length="183" mass="20522">MPRIAPLIEAKDSADLKAAWAHHIDTYPGSRITNMKATLSHSPLAFNVYMQWYPLYEEVKKIVGERTAYLFAHAISQASDCPLCTTFFRKIIIEHGERPEDLHLTKAEQELLAFGAAIVSNRGEVSDALYEPIHQVYSDDEIVLLVAFAGQMIATNLFNNVLDVTIDDYLTPYKPLTQSATHA</sequence>
<dbReference type="Proteomes" id="UP000653797">
    <property type="component" value="Unassembled WGS sequence"/>
</dbReference>
<accession>A0A927B6B8</accession>
<dbReference type="EMBL" id="JACXAA010000011">
    <property type="protein sequence ID" value="MBD2756194.1"/>
    <property type="molecule type" value="Genomic_DNA"/>
</dbReference>
<evidence type="ECO:0008006" key="3">
    <source>
        <dbReference type="Google" id="ProtNLM"/>
    </source>
</evidence>
<dbReference type="AlphaFoldDB" id="A0A927B6B8"/>
<protein>
    <recommendedName>
        <fullName evidence="3">Carboxymuconolactone decarboxylase family protein</fullName>
    </recommendedName>
</protein>
<dbReference type="RefSeq" id="WP_191041816.1">
    <property type="nucleotide sequence ID" value="NZ_JACXAA010000011.1"/>
</dbReference>
<evidence type="ECO:0000313" key="1">
    <source>
        <dbReference type="EMBL" id="MBD2756194.1"/>
    </source>
</evidence>
<proteinExistence type="predicted"/>